<protein>
    <submittedName>
        <fullName evidence="1">Uncharacterized protein</fullName>
    </submittedName>
</protein>
<comment type="caution">
    <text evidence="1">The sequence shown here is derived from an EMBL/GenBank/DDBJ whole genome shotgun (WGS) entry which is preliminary data.</text>
</comment>
<keyword evidence="2" id="KW-1185">Reference proteome</keyword>
<evidence type="ECO:0000313" key="2">
    <source>
        <dbReference type="Proteomes" id="UP000004508"/>
    </source>
</evidence>
<dbReference type="Proteomes" id="UP000004508">
    <property type="component" value="Unassembled WGS sequence"/>
</dbReference>
<accession>D6TUZ2</accession>
<organism evidence="1 2">
    <name type="scientific">Ktedonobacter racemifer DSM 44963</name>
    <dbReference type="NCBI Taxonomy" id="485913"/>
    <lineage>
        <taxon>Bacteria</taxon>
        <taxon>Bacillati</taxon>
        <taxon>Chloroflexota</taxon>
        <taxon>Ktedonobacteria</taxon>
        <taxon>Ktedonobacterales</taxon>
        <taxon>Ktedonobacteraceae</taxon>
        <taxon>Ktedonobacter</taxon>
    </lineage>
</organism>
<reference evidence="1 2" key="1">
    <citation type="journal article" date="2011" name="Stand. Genomic Sci.">
        <title>Non-contiguous finished genome sequence and contextual data of the filamentous soil bacterium Ktedonobacter racemifer type strain (SOSP1-21).</title>
        <authorList>
            <person name="Chang Y.J."/>
            <person name="Land M."/>
            <person name="Hauser L."/>
            <person name="Chertkov O."/>
            <person name="Del Rio T.G."/>
            <person name="Nolan M."/>
            <person name="Copeland A."/>
            <person name="Tice H."/>
            <person name="Cheng J.F."/>
            <person name="Lucas S."/>
            <person name="Han C."/>
            <person name="Goodwin L."/>
            <person name="Pitluck S."/>
            <person name="Ivanova N."/>
            <person name="Ovchinikova G."/>
            <person name="Pati A."/>
            <person name="Chen A."/>
            <person name="Palaniappan K."/>
            <person name="Mavromatis K."/>
            <person name="Liolios K."/>
            <person name="Brettin T."/>
            <person name="Fiebig A."/>
            <person name="Rohde M."/>
            <person name="Abt B."/>
            <person name="Goker M."/>
            <person name="Detter J.C."/>
            <person name="Woyke T."/>
            <person name="Bristow J."/>
            <person name="Eisen J.A."/>
            <person name="Markowitz V."/>
            <person name="Hugenholtz P."/>
            <person name="Kyrpides N.C."/>
            <person name="Klenk H.P."/>
            <person name="Lapidus A."/>
        </authorList>
    </citation>
    <scope>NUCLEOTIDE SEQUENCE [LARGE SCALE GENOMIC DNA]</scope>
    <source>
        <strain evidence="2">DSM 44963</strain>
    </source>
</reference>
<dbReference type="InParanoid" id="D6TUZ2"/>
<sequence length="74" mass="9073">MRSSTLWRETLNWYLQKAQGGSWKLKDIFASSPIDKKRALEWSREQSLRYVDNYWKRNGDKYYYSVVFKFLPIE</sequence>
<dbReference type="EMBL" id="ADVG01000003">
    <property type="protein sequence ID" value="EFH85318.1"/>
    <property type="molecule type" value="Genomic_DNA"/>
</dbReference>
<dbReference type="AlphaFoldDB" id="D6TUZ2"/>
<name>D6TUZ2_KTERA</name>
<gene>
    <name evidence="1" type="ORF">Krac_6509</name>
</gene>
<evidence type="ECO:0000313" key="1">
    <source>
        <dbReference type="EMBL" id="EFH85318.1"/>
    </source>
</evidence>
<proteinExistence type="predicted"/>